<dbReference type="Proteomes" id="UP001303902">
    <property type="component" value="Chromosome"/>
</dbReference>
<accession>A0ABZ0L8C1</accession>
<dbReference type="EMBL" id="CP129118">
    <property type="protein sequence ID" value="WOV87776.1"/>
    <property type="molecule type" value="Genomic_DNA"/>
</dbReference>
<protein>
    <submittedName>
        <fullName evidence="1">Uncharacterized protein</fullName>
    </submittedName>
</protein>
<dbReference type="RefSeq" id="WP_317968204.1">
    <property type="nucleotide sequence ID" value="NZ_CP129118.1"/>
</dbReference>
<evidence type="ECO:0000313" key="1">
    <source>
        <dbReference type="EMBL" id="WOV87776.1"/>
    </source>
</evidence>
<sequence length="292" mass="33419">MKERYFWVAIALIGISWIANSIYAQSKQLKEPIFLDHYIETTADDYNQLTFYYLANKNDRRHLNYFTINGLSAYAENEFIYLPDAPYNDQTFTHHVLRSKTINLRSIDFDYHYPDKDMTFSDVFAVFSDGSGTDASIGEVVIHPKEDTTASRNSALHHKSSGGDTNGISFYLYEATEPLTIESMSYPFYEQFKDHISISSNRSGDSNSTSLAVALEDIVYPVHLEKGQLLRINFMPTDEMNSKNPLAFILKISGTTQQEKAFTTSAWYNYQPYLTQSDVNSIIQAKTRRDAD</sequence>
<proteinExistence type="predicted"/>
<keyword evidence="2" id="KW-1185">Reference proteome</keyword>
<reference evidence="1 2" key="1">
    <citation type="submission" date="2023-06" db="EMBL/GenBank/DDBJ databases">
        <title>Sporosarcina sp. nov., isolated from Korean tranditional fermented seafood 'Jeotgal'.</title>
        <authorList>
            <person name="Yang A.I."/>
            <person name="Shin N.-R."/>
        </authorList>
    </citation>
    <scope>NUCLEOTIDE SEQUENCE [LARGE SCALE GENOMIC DNA]</scope>
    <source>
        <strain evidence="1 2">T2O-4</strain>
    </source>
</reference>
<organism evidence="1 2">
    <name type="scientific">Sporosarcina oncorhynchi</name>
    <dbReference type="NCBI Taxonomy" id="3056444"/>
    <lineage>
        <taxon>Bacteria</taxon>
        <taxon>Bacillati</taxon>
        <taxon>Bacillota</taxon>
        <taxon>Bacilli</taxon>
        <taxon>Bacillales</taxon>
        <taxon>Caryophanaceae</taxon>
        <taxon>Sporosarcina</taxon>
    </lineage>
</organism>
<name>A0ABZ0L8C1_9BACL</name>
<gene>
    <name evidence="1" type="ORF">QWT69_01255</name>
</gene>
<evidence type="ECO:0000313" key="2">
    <source>
        <dbReference type="Proteomes" id="UP001303902"/>
    </source>
</evidence>